<dbReference type="PROSITE" id="PS50929">
    <property type="entry name" value="ABC_TM1F"/>
    <property type="match status" value="2"/>
</dbReference>
<dbReference type="Gene3D" id="3.40.50.300">
    <property type="entry name" value="P-loop containing nucleotide triphosphate hydrolases"/>
    <property type="match status" value="2"/>
</dbReference>
<dbReference type="InterPro" id="IPR003593">
    <property type="entry name" value="AAA+_ATPase"/>
</dbReference>
<evidence type="ECO:0000256" key="3">
    <source>
        <dbReference type="ARBA" id="ARBA00022741"/>
    </source>
</evidence>
<sequence>MPTDVTTCDKAPKKMKKNKSRARGMLAWLELVLTAASPTWIDYALLAGGFLCAAGAGVPFPLMGVLFGELIDDFNSATCAAAAAVDAFAYQEAINEKVIQTAWIGAIALALIYGHLTCWNMVSQRLAQRLRAKYVASLLRQPPAFFDVAGDAASGRVSGRLQGDITAVQAGTSEKVGNIITTLSFFITVLVLAFVRQPALAGMLLAATLPALLLSGHIGGHYIAKYVAVSTAAASAAASIAAEALEHVEVVQSFGAAPRLVASFSGHMARARDASVSKAAFAAVQTGALYFVSYCANALAFWQGSLLIAAVFEGSSSNNASVGSIYSIVFLLVDACVMLGGIAPSIPFLSAAVAAYNRLKEDMDAPSAIDATSSLGRQLEPSPSSRGRTIALRNVSFEYASRPGRPALSNVDLEIQHGTYTAVVGLSGSGKSTLASLLARLHDPTEGTVELDGSDIRELNVRSLRSTLGVVHQDCQLLDRSILENIALGLVNSPRPQHHSLKPFLVHGHLARLAEAVTESRVSGITDVEVAFSADNVGPELAEIARLVHDAAEQADAAEFVSRLDRGYGTPAGVGGASLSGGQRQRIALARALIRDPDVLLLDEATASLDSASEKRIMDRLDATYQATPPEQRRTIIAIAHRLSTIRNADRIVVMQAGRVIEEGTYDELMAREPEPSEFARMVKLQTGNGDAGSHAGDIEDEDNEKKCYPSNYTSHDHGSDVSTSASLPRNSSSPSSSFSSPVVASNQPPVAGHRDKNVEEVTGTPIFKGLFYLIRPNLGWFVLALIAAFIVGSTFSAQGVIFGFTVGELNPCAAGATGDSLRGVGRLFGGMFFMLACVELLANFLAWWGFGIVAERLLYHLRVLVLRVLLNRDILTFHQAEGQSPAGLLGIITADAASVGAFSGSTFGTVFGVIVNMIVGVVLSLCFAWKIALVCMVTVPVLLGAGFMQLRMLARYEERHRGAFATATTLATEAIQSIRTVAVLSLEEEYMDEYQRLVRGPKEQAVSNAVSTNIWLAISYSCGIFVNALAYWWGSQLIMKGEYTQTDFLIILVAMLTSAQLWSSMFALAPEFSRARLALARVMDIIDKEAIMDVSKKKGRQDDDVEASVESKAVAAAPQQPDGEGNGASVAFTNVSFAYPSRPEKTILDNVSFTLPPNKFCGLVGPSGAGKSTIMGLVQRLYHATSGSISIDGVDIATCNDANSFRSSMAIVPQVPALFDGTIRFNVSLGAAPGCPPPTDAEIETACRIANIHDDIISFPDGYDTECGSGTGGAGARLSGGQRQRVAIARALVRRPRLLLLDESTSALDAQSEAVLQEGLDKAARGTTVLAITHRLRTVQKADVILVVEGGRIVDQGTHAELMERRESYRVNAMQQMLQ</sequence>
<feature type="transmembrane region" description="Helical" evidence="8">
    <location>
        <begin position="932"/>
        <end position="951"/>
    </location>
</feature>
<evidence type="ECO:0000256" key="4">
    <source>
        <dbReference type="ARBA" id="ARBA00022840"/>
    </source>
</evidence>
<dbReference type="PANTHER" id="PTHR43394">
    <property type="entry name" value="ATP-DEPENDENT PERMEASE MDL1, MITOCHONDRIAL"/>
    <property type="match status" value="1"/>
</dbReference>
<feature type="transmembrane region" description="Helical" evidence="8">
    <location>
        <begin position="828"/>
        <end position="851"/>
    </location>
</feature>
<dbReference type="InterPro" id="IPR003439">
    <property type="entry name" value="ABC_transporter-like_ATP-bd"/>
</dbReference>
<feature type="transmembrane region" description="Helical" evidence="8">
    <location>
        <begin position="779"/>
        <end position="808"/>
    </location>
</feature>
<name>A0ABR1P186_DIAER</name>
<feature type="transmembrane region" description="Helical" evidence="8">
    <location>
        <begin position="1049"/>
        <end position="1070"/>
    </location>
</feature>
<dbReference type="InterPro" id="IPR039421">
    <property type="entry name" value="Type_1_exporter"/>
</dbReference>
<feature type="transmembrane region" description="Helical" evidence="8">
    <location>
        <begin position="324"/>
        <end position="356"/>
    </location>
</feature>
<evidence type="ECO:0000256" key="6">
    <source>
        <dbReference type="ARBA" id="ARBA00023136"/>
    </source>
</evidence>
<dbReference type="InterPro" id="IPR027417">
    <property type="entry name" value="P-loop_NTPase"/>
</dbReference>
<dbReference type="CDD" id="cd18577">
    <property type="entry name" value="ABC_6TM_Pgp_ABCB1_D1_like"/>
    <property type="match status" value="1"/>
</dbReference>
<dbReference type="InterPro" id="IPR036640">
    <property type="entry name" value="ABC1_TM_sf"/>
</dbReference>
<feature type="transmembrane region" description="Helical" evidence="8">
    <location>
        <begin position="288"/>
        <end position="312"/>
    </location>
</feature>
<keyword evidence="4" id="KW-0067">ATP-binding</keyword>
<dbReference type="InterPro" id="IPR011527">
    <property type="entry name" value="ABC1_TM_dom"/>
</dbReference>
<keyword evidence="5 8" id="KW-1133">Transmembrane helix</keyword>
<evidence type="ECO:0000256" key="2">
    <source>
        <dbReference type="ARBA" id="ARBA00022692"/>
    </source>
</evidence>
<feature type="transmembrane region" description="Helical" evidence="8">
    <location>
        <begin position="1015"/>
        <end position="1034"/>
    </location>
</feature>
<feature type="region of interest" description="Disordered" evidence="7">
    <location>
        <begin position="687"/>
        <end position="757"/>
    </location>
</feature>
<evidence type="ECO:0000256" key="1">
    <source>
        <dbReference type="ARBA" id="ARBA00004141"/>
    </source>
</evidence>
<evidence type="ECO:0008006" key="13">
    <source>
        <dbReference type="Google" id="ProtNLM"/>
    </source>
</evidence>
<dbReference type="EMBL" id="JAKNSF020000060">
    <property type="protein sequence ID" value="KAK7723428.1"/>
    <property type="molecule type" value="Genomic_DNA"/>
</dbReference>
<dbReference type="Gene3D" id="1.20.1560.10">
    <property type="entry name" value="ABC transporter type 1, transmembrane domain"/>
    <property type="match status" value="1"/>
</dbReference>
<evidence type="ECO:0000256" key="8">
    <source>
        <dbReference type="SAM" id="Phobius"/>
    </source>
</evidence>
<keyword evidence="12" id="KW-1185">Reference proteome</keyword>
<organism evidence="11 12">
    <name type="scientific">Diaporthe eres</name>
    <name type="common">Phomopsis oblonga</name>
    <dbReference type="NCBI Taxonomy" id="83184"/>
    <lineage>
        <taxon>Eukaryota</taxon>
        <taxon>Fungi</taxon>
        <taxon>Dikarya</taxon>
        <taxon>Ascomycota</taxon>
        <taxon>Pezizomycotina</taxon>
        <taxon>Sordariomycetes</taxon>
        <taxon>Sordariomycetidae</taxon>
        <taxon>Diaporthales</taxon>
        <taxon>Diaporthaceae</taxon>
        <taxon>Diaporthe</taxon>
        <taxon>Diaporthe eres species complex</taxon>
    </lineage>
</organism>
<comment type="subcellular location">
    <subcellularLocation>
        <location evidence="1">Membrane</location>
        <topology evidence="1">Multi-pass membrane protein</topology>
    </subcellularLocation>
</comment>
<comment type="caution">
    <text evidence="11">The sequence shown here is derived from an EMBL/GenBank/DDBJ whole genome shotgun (WGS) entry which is preliminary data.</text>
</comment>
<feature type="transmembrane region" description="Helical" evidence="8">
    <location>
        <begin position="908"/>
        <end position="926"/>
    </location>
</feature>
<keyword evidence="6 8" id="KW-0472">Membrane</keyword>
<dbReference type="Proteomes" id="UP001430848">
    <property type="component" value="Unassembled WGS sequence"/>
</dbReference>
<feature type="transmembrane region" description="Helical" evidence="8">
    <location>
        <begin position="47"/>
        <end position="67"/>
    </location>
</feature>
<feature type="domain" description="ABC transmembrane type-1" evidence="10">
    <location>
        <begin position="783"/>
        <end position="1075"/>
    </location>
</feature>
<evidence type="ECO:0000256" key="5">
    <source>
        <dbReference type="ARBA" id="ARBA00022989"/>
    </source>
</evidence>
<dbReference type="SMART" id="SM00382">
    <property type="entry name" value="AAA"/>
    <property type="match status" value="2"/>
</dbReference>
<evidence type="ECO:0000313" key="11">
    <source>
        <dbReference type="EMBL" id="KAK7723428.1"/>
    </source>
</evidence>
<accession>A0ABR1P186</accession>
<feature type="transmembrane region" description="Helical" evidence="8">
    <location>
        <begin position="74"/>
        <end position="90"/>
    </location>
</feature>
<feature type="domain" description="ABC transmembrane type-1" evidence="10">
    <location>
        <begin position="47"/>
        <end position="351"/>
    </location>
</feature>
<dbReference type="InterPro" id="IPR017871">
    <property type="entry name" value="ABC_transporter-like_CS"/>
</dbReference>
<reference evidence="11 12" key="1">
    <citation type="submission" date="2024-02" db="EMBL/GenBank/DDBJ databases">
        <title>De novo assembly and annotation of 12 fungi associated with fruit tree decline syndrome in Ontario, Canada.</title>
        <authorList>
            <person name="Sulman M."/>
            <person name="Ellouze W."/>
            <person name="Ilyukhin E."/>
        </authorList>
    </citation>
    <scope>NUCLEOTIDE SEQUENCE [LARGE SCALE GENOMIC DNA]</scope>
    <source>
        <strain evidence="11 12">M169</strain>
    </source>
</reference>
<protein>
    <recommendedName>
        <fullName evidence="13">Leptomycin B resistance protein pmd1</fullName>
    </recommendedName>
</protein>
<dbReference type="CDD" id="cd18578">
    <property type="entry name" value="ABC_6TM_Pgp_ABCB1_D2_like"/>
    <property type="match status" value="1"/>
</dbReference>
<feature type="domain" description="ABC transporter" evidence="9">
    <location>
        <begin position="390"/>
        <end position="682"/>
    </location>
</feature>
<evidence type="ECO:0000256" key="7">
    <source>
        <dbReference type="SAM" id="MobiDB-lite"/>
    </source>
</evidence>
<dbReference type="SUPFAM" id="SSF52540">
    <property type="entry name" value="P-loop containing nucleoside triphosphate hydrolases"/>
    <property type="match status" value="2"/>
</dbReference>
<dbReference type="Pfam" id="PF00664">
    <property type="entry name" value="ABC_membrane"/>
    <property type="match status" value="2"/>
</dbReference>
<feature type="domain" description="ABC transporter" evidence="9">
    <location>
        <begin position="1131"/>
        <end position="1376"/>
    </location>
</feature>
<keyword evidence="3" id="KW-0547">Nucleotide-binding</keyword>
<proteinExistence type="predicted"/>
<feature type="transmembrane region" description="Helical" evidence="8">
    <location>
        <begin position="102"/>
        <end position="122"/>
    </location>
</feature>
<evidence type="ECO:0000259" key="9">
    <source>
        <dbReference type="PROSITE" id="PS50893"/>
    </source>
</evidence>
<feature type="compositionally biased region" description="Low complexity" evidence="7">
    <location>
        <begin position="723"/>
        <end position="742"/>
    </location>
</feature>
<dbReference type="PANTHER" id="PTHR43394:SF18">
    <property type="entry name" value="ABC TRANSPORTER B FAMILY MEMBER 11-LIKE"/>
    <property type="match status" value="1"/>
</dbReference>
<dbReference type="Pfam" id="PF00005">
    <property type="entry name" value="ABC_tran"/>
    <property type="match status" value="2"/>
</dbReference>
<dbReference type="PROSITE" id="PS00211">
    <property type="entry name" value="ABC_TRANSPORTER_1"/>
    <property type="match status" value="2"/>
</dbReference>
<dbReference type="SUPFAM" id="SSF90123">
    <property type="entry name" value="ABC transporter transmembrane region"/>
    <property type="match status" value="2"/>
</dbReference>
<feature type="transmembrane region" description="Helical" evidence="8">
    <location>
        <begin position="22"/>
        <end position="41"/>
    </location>
</feature>
<gene>
    <name evidence="11" type="ORF">SLS63_008840</name>
</gene>
<keyword evidence="2 8" id="KW-0812">Transmembrane</keyword>
<feature type="transmembrane region" description="Helical" evidence="8">
    <location>
        <begin position="201"/>
        <end position="224"/>
    </location>
</feature>
<dbReference type="PROSITE" id="PS50893">
    <property type="entry name" value="ABC_TRANSPORTER_2"/>
    <property type="match status" value="2"/>
</dbReference>
<evidence type="ECO:0000313" key="12">
    <source>
        <dbReference type="Proteomes" id="UP001430848"/>
    </source>
</evidence>
<evidence type="ECO:0000259" key="10">
    <source>
        <dbReference type="PROSITE" id="PS50929"/>
    </source>
</evidence>
<feature type="transmembrane region" description="Helical" evidence="8">
    <location>
        <begin position="176"/>
        <end position="195"/>
    </location>
</feature>